<gene>
    <name evidence="7" type="ORF">CLTEP_09480</name>
</gene>
<evidence type="ECO:0000259" key="6">
    <source>
        <dbReference type="Pfam" id="PF04932"/>
    </source>
</evidence>
<evidence type="ECO:0000256" key="1">
    <source>
        <dbReference type="ARBA" id="ARBA00004141"/>
    </source>
</evidence>
<reference evidence="7 8" key="1">
    <citation type="submission" date="2016-02" db="EMBL/GenBank/DDBJ databases">
        <title>Genome sequence of Clostridium tepidiprofundi DSM 19306.</title>
        <authorList>
            <person name="Poehlein A."/>
            <person name="Daniel R."/>
        </authorList>
    </citation>
    <scope>NUCLEOTIDE SEQUENCE [LARGE SCALE GENOMIC DNA]</scope>
    <source>
        <strain evidence="7 8">DSM 19306</strain>
    </source>
</reference>
<comment type="subcellular location">
    <subcellularLocation>
        <location evidence="1">Membrane</location>
        <topology evidence="1">Multi-pass membrane protein</topology>
    </subcellularLocation>
</comment>
<feature type="domain" description="O-antigen ligase-related" evidence="6">
    <location>
        <begin position="210"/>
        <end position="345"/>
    </location>
</feature>
<dbReference type="EMBL" id="LTBA01000006">
    <property type="protein sequence ID" value="KYH35128.1"/>
    <property type="molecule type" value="Genomic_DNA"/>
</dbReference>
<feature type="transmembrane region" description="Helical" evidence="5">
    <location>
        <begin position="337"/>
        <end position="356"/>
    </location>
</feature>
<proteinExistence type="predicted"/>
<dbReference type="GO" id="GO:0016874">
    <property type="term" value="F:ligase activity"/>
    <property type="evidence" value="ECO:0007669"/>
    <property type="project" value="UniProtKB-KW"/>
</dbReference>
<keyword evidence="2 5" id="KW-0812">Transmembrane</keyword>
<dbReference type="PANTHER" id="PTHR37422:SF17">
    <property type="entry name" value="O-ANTIGEN LIGASE"/>
    <property type="match status" value="1"/>
</dbReference>
<sequence>MVKKEKKSLIYYFICLYVIMLPFSFKIPTAAGKNINADYIFILIIITYMISLVFNKGTRQKFIKGLFDFFHEPVSIFMMLLLASMIFSISYSLEKVTALKESIRFCTYIILFFIIKYDVNEKNKYVNIMICVLPIIVFQVILGIIQGTTGIFLNEKFIYKSGEFISKYRITGTFGNPNTYGAYLILFIFPLIMLFMSEKNKRNKLLLSMIVVLMFINILLTFSRNAWLGFAIGILILIILYSWKLIWLLLGVGLGGLFIPKVHMRLGEFVNYSQNDLRFKLWKIAAKIIKKNPIKGIGNGNYVAYYDIYTKKYPELKCIDHFRYPVHNSYLKVLSELGVIGFIPFMGIILSIFVKLKSLINKSKEHKVIFIGILASLIVFMIMNLFDNLLFVPKVTAYFWIIVAICDGFQTKLR</sequence>
<dbReference type="STRING" id="1121338.CLTEP_09480"/>
<keyword evidence="8" id="KW-1185">Reference proteome</keyword>
<protein>
    <submittedName>
        <fullName evidence="7">O-antigen ligase</fullName>
    </submittedName>
</protein>
<evidence type="ECO:0000313" key="7">
    <source>
        <dbReference type="EMBL" id="KYH35128.1"/>
    </source>
</evidence>
<dbReference type="GO" id="GO:0016020">
    <property type="term" value="C:membrane"/>
    <property type="evidence" value="ECO:0007669"/>
    <property type="project" value="UniProtKB-SubCell"/>
</dbReference>
<feature type="transmembrane region" description="Helical" evidence="5">
    <location>
        <begin position="368"/>
        <end position="385"/>
    </location>
</feature>
<dbReference type="PATRIC" id="fig|1121338.3.peg.978"/>
<keyword evidence="7" id="KW-0436">Ligase</keyword>
<evidence type="ECO:0000256" key="2">
    <source>
        <dbReference type="ARBA" id="ARBA00022692"/>
    </source>
</evidence>
<comment type="caution">
    <text evidence="7">The sequence shown here is derived from an EMBL/GenBank/DDBJ whole genome shotgun (WGS) entry which is preliminary data.</text>
</comment>
<keyword evidence="4 5" id="KW-0472">Membrane</keyword>
<feature type="transmembrane region" description="Helical" evidence="5">
    <location>
        <begin position="204"/>
        <end position="220"/>
    </location>
</feature>
<dbReference type="InterPro" id="IPR051533">
    <property type="entry name" value="WaaL-like"/>
</dbReference>
<evidence type="ECO:0000256" key="4">
    <source>
        <dbReference type="ARBA" id="ARBA00023136"/>
    </source>
</evidence>
<feature type="transmembrane region" description="Helical" evidence="5">
    <location>
        <begin position="248"/>
        <end position="266"/>
    </location>
</feature>
<accession>A0A151B5E3</accession>
<dbReference type="PANTHER" id="PTHR37422">
    <property type="entry name" value="TEICHURONIC ACID BIOSYNTHESIS PROTEIN TUAE"/>
    <property type="match status" value="1"/>
</dbReference>
<dbReference type="InterPro" id="IPR007016">
    <property type="entry name" value="O-antigen_ligase-rel_domated"/>
</dbReference>
<feature type="transmembrane region" description="Helical" evidence="5">
    <location>
        <begin position="9"/>
        <end position="27"/>
    </location>
</feature>
<feature type="transmembrane region" description="Helical" evidence="5">
    <location>
        <begin position="39"/>
        <end position="57"/>
    </location>
</feature>
<evidence type="ECO:0000313" key="8">
    <source>
        <dbReference type="Proteomes" id="UP000075531"/>
    </source>
</evidence>
<name>A0A151B5E3_9CLOT</name>
<dbReference type="Pfam" id="PF04932">
    <property type="entry name" value="Wzy_C"/>
    <property type="match status" value="1"/>
</dbReference>
<feature type="transmembrane region" description="Helical" evidence="5">
    <location>
        <begin position="226"/>
        <end position="243"/>
    </location>
</feature>
<evidence type="ECO:0000256" key="3">
    <source>
        <dbReference type="ARBA" id="ARBA00022989"/>
    </source>
</evidence>
<dbReference type="Proteomes" id="UP000075531">
    <property type="component" value="Unassembled WGS sequence"/>
</dbReference>
<dbReference type="AlphaFoldDB" id="A0A151B5E3"/>
<feature type="transmembrane region" description="Helical" evidence="5">
    <location>
        <begin position="102"/>
        <end position="119"/>
    </location>
</feature>
<keyword evidence="3 5" id="KW-1133">Transmembrane helix</keyword>
<evidence type="ECO:0000256" key="5">
    <source>
        <dbReference type="SAM" id="Phobius"/>
    </source>
</evidence>
<feature type="transmembrane region" description="Helical" evidence="5">
    <location>
        <begin position="180"/>
        <end position="197"/>
    </location>
</feature>
<feature type="transmembrane region" description="Helical" evidence="5">
    <location>
        <begin position="69"/>
        <end position="90"/>
    </location>
</feature>
<feature type="transmembrane region" description="Helical" evidence="5">
    <location>
        <begin position="126"/>
        <end position="145"/>
    </location>
</feature>
<organism evidence="7 8">
    <name type="scientific">Clostridium tepidiprofundi DSM 19306</name>
    <dbReference type="NCBI Taxonomy" id="1121338"/>
    <lineage>
        <taxon>Bacteria</taxon>
        <taxon>Bacillati</taxon>
        <taxon>Bacillota</taxon>
        <taxon>Clostridia</taxon>
        <taxon>Eubacteriales</taxon>
        <taxon>Clostridiaceae</taxon>
        <taxon>Clostridium</taxon>
    </lineage>
</organism>